<organism evidence="1 2">
    <name type="scientific">Gossypium arboreum</name>
    <name type="common">Tree cotton</name>
    <name type="synonym">Gossypium nanking</name>
    <dbReference type="NCBI Taxonomy" id="29729"/>
    <lineage>
        <taxon>Eukaryota</taxon>
        <taxon>Viridiplantae</taxon>
        <taxon>Streptophyta</taxon>
        <taxon>Embryophyta</taxon>
        <taxon>Tracheophyta</taxon>
        <taxon>Spermatophyta</taxon>
        <taxon>Magnoliopsida</taxon>
        <taxon>eudicotyledons</taxon>
        <taxon>Gunneridae</taxon>
        <taxon>Pentapetalae</taxon>
        <taxon>rosids</taxon>
        <taxon>malvids</taxon>
        <taxon>Malvales</taxon>
        <taxon>Malvaceae</taxon>
        <taxon>Malvoideae</taxon>
        <taxon>Gossypium</taxon>
    </lineage>
</organism>
<comment type="caution">
    <text evidence="1">The sequence shown here is derived from an EMBL/GenBank/DDBJ whole genome shotgun (WGS) entry which is preliminary data.</text>
</comment>
<protein>
    <submittedName>
        <fullName evidence="1">Uncharacterized protein</fullName>
    </submittedName>
</protein>
<dbReference type="Proteomes" id="UP000032142">
    <property type="component" value="Unassembled WGS sequence"/>
</dbReference>
<evidence type="ECO:0000313" key="1">
    <source>
        <dbReference type="EMBL" id="KHG08275.1"/>
    </source>
</evidence>
<gene>
    <name evidence="1" type="ORF">F383_35022</name>
</gene>
<accession>A0A0B0N659</accession>
<keyword evidence="2" id="KW-1185">Reference proteome</keyword>
<reference evidence="2" key="1">
    <citation type="submission" date="2014-09" db="EMBL/GenBank/DDBJ databases">
        <authorList>
            <person name="Mudge J."/>
            <person name="Ramaraj T."/>
            <person name="Lindquist I.E."/>
            <person name="Bharti A.K."/>
            <person name="Sundararajan A."/>
            <person name="Cameron C.T."/>
            <person name="Woodward J.E."/>
            <person name="May G.D."/>
            <person name="Brubaker C."/>
            <person name="Broadhvest J."/>
            <person name="Wilkins T.A."/>
        </authorList>
    </citation>
    <scope>NUCLEOTIDE SEQUENCE</scope>
    <source>
        <strain evidence="2">cv. AKA8401</strain>
    </source>
</reference>
<evidence type="ECO:0000313" key="2">
    <source>
        <dbReference type="Proteomes" id="UP000032142"/>
    </source>
</evidence>
<dbReference type="AlphaFoldDB" id="A0A0B0N659"/>
<sequence>MQYLVPKMLCVCKVILSIIIYVNHKHISHTEHKGISSFYPTRALRSFYPTGALRSF</sequence>
<dbReference type="EMBL" id="JRRC01493660">
    <property type="protein sequence ID" value="KHG08275.1"/>
    <property type="molecule type" value="Genomic_DNA"/>
</dbReference>
<proteinExistence type="predicted"/>
<name>A0A0B0N659_GOSAR</name>